<dbReference type="InterPro" id="IPR021153">
    <property type="entry name" value="HrcA_C"/>
</dbReference>
<comment type="caution">
    <text evidence="9">The sequence shown here is derived from an EMBL/GenBank/DDBJ whole genome shotgun (WGS) entry which is preliminary data.</text>
</comment>
<dbReference type="Gene3D" id="3.30.390.60">
    <property type="entry name" value="Heat-inducible transcription repressor hrca homolog, domain 3"/>
    <property type="match status" value="1"/>
</dbReference>
<dbReference type="AlphaFoldDB" id="A0A5D4SVK1"/>
<dbReference type="GO" id="GO:0003677">
    <property type="term" value="F:DNA binding"/>
    <property type="evidence" value="ECO:0007669"/>
    <property type="project" value="InterPro"/>
</dbReference>
<dbReference type="Pfam" id="PF01628">
    <property type="entry name" value="HrcA"/>
    <property type="match status" value="1"/>
</dbReference>
<evidence type="ECO:0000313" key="11">
    <source>
        <dbReference type="Proteomes" id="UP000323732"/>
    </source>
</evidence>
<dbReference type="Proteomes" id="UP000323732">
    <property type="component" value="Unassembled WGS sequence"/>
</dbReference>
<evidence type="ECO:0000256" key="2">
    <source>
        <dbReference type="ARBA" id="ARBA00023015"/>
    </source>
</evidence>
<dbReference type="GO" id="GO:0045892">
    <property type="term" value="P:negative regulation of DNA-templated transcription"/>
    <property type="evidence" value="ECO:0007669"/>
    <property type="project" value="UniProtKB-UniRule"/>
</dbReference>
<dbReference type="EMBL" id="VTES01000001">
    <property type="protein sequence ID" value="TYS66252.1"/>
    <property type="molecule type" value="Genomic_DNA"/>
</dbReference>
<dbReference type="PIRSF" id="PIRSF005485">
    <property type="entry name" value="HrcA"/>
    <property type="match status" value="1"/>
</dbReference>
<evidence type="ECO:0000256" key="3">
    <source>
        <dbReference type="ARBA" id="ARBA00023016"/>
    </source>
</evidence>
<dbReference type="Gene3D" id="1.10.10.10">
    <property type="entry name" value="Winged helix-like DNA-binding domain superfamily/Winged helix DNA-binding domain"/>
    <property type="match status" value="1"/>
</dbReference>
<dbReference type="FunFam" id="1.10.10.10:FF:000049">
    <property type="entry name" value="Heat-inducible transcription repressor HrcA"/>
    <property type="match status" value="1"/>
</dbReference>
<gene>
    <name evidence="6 9" type="primary">hrcA</name>
    <name evidence="9" type="ORF">FZD47_01845</name>
    <name evidence="8" type="ORF">FZD51_20870</name>
</gene>
<dbReference type="HAMAP" id="MF_00081">
    <property type="entry name" value="HrcA"/>
    <property type="match status" value="1"/>
</dbReference>
<sequence length="343" mass="38971">MLTDRQLLIFQVIVDDFIRSAQPVGSRSLSKKEEISFSSATIRNEMADLEELGFIEKTHTSSGRVPSEKGYRYYVDHLLSPQKLNQQDIFTIKSLFAERIYELEKIVQKSARIMSELTSYTSIVLGPAVKENKLRKIQIVPLNKDTAIAIIVTDTGHVENKMFSIPENIHPGEIEKLVNILNERLAGVPIDNLNDKIYKEVAVLLRQHVNHYDLLLYSFADILKLSANEKLFFGGKTNMLSQPEFHDINKIRNLMNMIEQEESIYDLIRKDKSGINIKIGRENENSAMENCSLITATYSMGAEQLGTIAVLGPTRMEYSRVISLLQIISADLTDVLTKLYQKS</sequence>
<proteinExistence type="inferred from homology"/>
<keyword evidence="2 6" id="KW-0805">Transcription regulation</keyword>
<dbReference type="InterPro" id="IPR023120">
    <property type="entry name" value="WHTH_transcript_rep_HrcA_IDD"/>
</dbReference>
<dbReference type="NCBIfam" id="TIGR00331">
    <property type="entry name" value="hrcA"/>
    <property type="match status" value="1"/>
</dbReference>
<evidence type="ECO:0000256" key="1">
    <source>
        <dbReference type="ARBA" id="ARBA00022491"/>
    </source>
</evidence>
<dbReference type="Proteomes" id="UP000322139">
    <property type="component" value="Unassembled WGS sequence"/>
</dbReference>
<dbReference type="EMBL" id="VTER01000012">
    <property type="protein sequence ID" value="TYS44330.1"/>
    <property type="molecule type" value="Genomic_DNA"/>
</dbReference>
<evidence type="ECO:0000313" key="8">
    <source>
        <dbReference type="EMBL" id="TYS44330.1"/>
    </source>
</evidence>
<dbReference type="PANTHER" id="PTHR34824">
    <property type="entry name" value="HEAT-INDUCIBLE TRANSCRIPTION REPRESSOR HRCA"/>
    <property type="match status" value="1"/>
</dbReference>
<dbReference type="SUPFAM" id="SSF46785">
    <property type="entry name" value="Winged helix' DNA-binding domain"/>
    <property type="match status" value="1"/>
</dbReference>
<dbReference type="GeneID" id="97350720"/>
<dbReference type="PANTHER" id="PTHR34824:SF1">
    <property type="entry name" value="HEAT-INDUCIBLE TRANSCRIPTION REPRESSOR HRCA"/>
    <property type="match status" value="1"/>
</dbReference>
<protein>
    <recommendedName>
        <fullName evidence="6">Heat-inducible transcription repressor HrcA</fullName>
    </recommendedName>
</protein>
<dbReference type="InterPro" id="IPR029016">
    <property type="entry name" value="GAF-like_dom_sf"/>
</dbReference>
<comment type="function">
    <text evidence="5 6">Negative regulator of class I heat shock genes (grpE-dnaK-dnaJ and groELS operons). Prevents heat-shock induction of these operons.</text>
</comment>
<evidence type="ECO:0000313" key="10">
    <source>
        <dbReference type="Proteomes" id="UP000322139"/>
    </source>
</evidence>
<keyword evidence="4 6" id="KW-0804">Transcription</keyword>
<evidence type="ECO:0000256" key="6">
    <source>
        <dbReference type="HAMAP-Rule" id="MF_00081"/>
    </source>
</evidence>
<dbReference type="InterPro" id="IPR036388">
    <property type="entry name" value="WH-like_DNA-bd_sf"/>
</dbReference>
<name>A0A5D4SVK1_9BACI</name>
<dbReference type="RefSeq" id="WP_009796262.1">
    <property type="nucleotide sequence ID" value="NZ_CP160000.1"/>
</dbReference>
<feature type="domain" description="Heat-inducible transcription repressor HrcA C-terminal" evidence="7">
    <location>
        <begin position="104"/>
        <end position="322"/>
    </location>
</feature>
<organism evidence="9 11">
    <name type="scientific">Bacillus infantis</name>
    <dbReference type="NCBI Taxonomy" id="324767"/>
    <lineage>
        <taxon>Bacteria</taxon>
        <taxon>Bacillati</taxon>
        <taxon>Bacillota</taxon>
        <taxon>Bacilli</taxon>
        <taxon>Bacillales</taxon>
        <taxon>Bacillaceae</taxon>
        <taxon>Bacillus</taxon>
    </lineage>
</organism>
<dbReference type="InterPro" id="IPR036390">
    <property type="entry name" value="WH_DNA-bd_sf"/>
</dbReference>
<keyword evidence="1 6" id="KW-0678">Repressor</keyword>
<dbReference type="Gene3D" id="3.30.450.40">
    <property type="match status" value="1"/>
</dbReference>
<evidence type="ECO:0000256" key="5">
    <source>
        <dbReference type="ARBA" id="ARBA00055319"/>
    </source>
</evidence>
<evidence type="ECO:0000259" key="7">
    <source>
        <dbReference type="Pfam" id="PF01628"/>
    </source>
</evidence>
<evidence type="ECO:0000256" key="4">
    <source>
        <dbReference type="ARBA" id="ARBA00023163"/>
    </source>
</evidence>
<comment type="similarity">
    <text evidence="6">Belongs to the HrcA family.</text>
</comment>
<dbReference type="SUPFAM" id="SSF55781">
    <property type="entry name" value="GAF domain-like"/>
    <property type="match status" value="1"/>
</dbReference>
<reference evidence="10 11" key="1">
    <citation type="submission" date="2019-08" db="EMBL/GenBank/DDBJ databases">
        <title>Bacillus genomes from the desert of Cuatro Cienegas, Coahuila.</title>
        <authorList>
            <person name="Olmedo-Alvarez G."/>
        </authorList>
    </citation>
    <scope>NUCLEOTIDE SEQUENCE [LARGE SCALE GENOMIC DNA]</scope>
    <source>
        <strain evidence="9 11">CH37_1T</strain>
        <strain evidence="8 10">CH446_14T</strain>
    </source>
</reference>
<accession>A0A5D4SVK1</accession>
<evidence type="ECO:0000313" key="9">
    <source>
        <dbReference type="EMBL" id="TYS66252.1"/>
    </source>
</evidence>
<keyword evidence="3 6" id="KW-0346">Stress response</keyword>
<dbReference type="InterPro" id="IPR002571">
    <property type="entry name" value="HrcA"/>
</dbReference>